<proteinExistence type="predicted"/>
<dbReference type="InterPro" id="IPR002487">
    <property type="entry name" value="TF_Kbox"/>
</dbReference>
<evidence type="ECO:0000256" key="2">
    <source>
        <dbReference type="ARBA" id="ARBA00023015"/>
    </source>
</evidence>
<keyword evidence="5" id="KW-0539">Nucleus</keyword>
<feature type="coiled-coil region" evidence="6">
    <location>
        <begin position="89"/>
        <end position="146"/>
    </location>
</feature>
<evidence type="ECO:0000256" key="6">
    <source>
        <dbReference type="SAM" id="Coils"/>
    </source>
</evidence>
<dbReference type="SMART" id="SM00432">
    <property type="entry name" value="MADS"/>
    <property type="match status" value="1"/>
</dbReference>
<dbReference type="GO" id="GO:0003700">
    <property type="term" value="F:DNA-binding transcription factor activity"/>
    <property type="evidence" value="ECO:0007669"/>
    <property type="project" value="InterPro"/>
</dbReference>
<feature type="domain" description="MADS-box" evidence="7">
    <location>
        <begin position="1"/>
        <end position="61"/>
    </location>
</feature>
<keyword evidence="4" id="KW-0804">Transcription</keyword>
<dbReference type="PRINTS" id="PR00404">
    <property type="entry name" value="MADSDOMAIN"/>
</dbReference>
<dbReference type="PANTHER" id="PTHR48019">
    <property type="entry name" value="SERUM RESPONSE FACTOR HOMOLOG"/>
    <property type="match status" value="1"/>
</dbReference>
<keyword evidence="2" id="KW-0805">Transcription regulation</keyword>
<organism evidence="9 10">
    <name type="scientific">Malus baccata</name>
    <name type="common">Siberian crab apple</name>
    <name type="synonym">Pyrus baccata</name>
    <dbReference type="NCBI Taxonomy" id="106549"/>
    <lineage>
        <taxon>Eukaryota</taxon>
        <taxon>Viridiplantae</taxon>
        <taxon>Streptophyta</taxon>
        <taxon>Embryophyta</taxon>
        <taxon>Tracheophyta</taxon>
        <taxon>Spermatophyta</taxon>
        <taxon>Magnoliopsida</taxon>
        <taxon>eudicotyledons</taxon>
        <taxon>Gunneridae</taxon>
        <taxon>Pentapetalae</taxon>
        <taxon>rosids</taxon>
        <taxon>fabids</taxon>
        <taxon>Rosales</taxon>
        <taxon>Rosaceae</taxon>
        <taxon>Amygdaloideae</taxon>
        <taxon>Maleae</taxon>
        <taxon>Malus</taxon>
    </lineage>
</organism>
<comment type="caution">
    <text evidence="9">The sequence shown here is derived from an EMBL/GenBank/DDBJ whole genome shotgun (WGS) entry which is preliminary data.</text>
</comment>
<evidence type="ECO:0000256" key="4">
    <source>
        <dbReference type="ARBA" id="ARBA00023163"/>
    </source>
</evidence>
<reference evidence="9 10" key="1">
    <citation type="journal article" date="2019" name="G3 (Bethesda)">
        <title>Sequencing of a Wild Apple (Malus baccata) Genome Unravels the Differences Between Cultivated and Wild Apple Species Regarding Disease Resistance and Cold Tolerance.</title>
        <authorList>
            <person name="Chen X."/>
        </authorList>
    </citation>
    <scope>NUCLEOTIDE SEQUENCE [LARGE SCALE GENOMIC DNA]</scope>
    <source>
        <strain evidence="10">cv. Shandingzi</strain>
        <tissue evidence="9">Leaves</tissue>
    </source>
</reference>
<keyword evidence="3" id="KW-0238">DNA-binding</keyword>
<evidence type="ECO:0000259" key="7">
    <source>
        <dbReference type="PROSITE" id="PS50066"/>
    </source>
</evidence>
<evidence type="ECO:0000313" key="9">
    <source>
        <dbReference type="EMBL" id="TQE12936.1"/>
    </source>
</evidence>
<evidence type="ECO:0008006" key="11">
    <source>
        <dbReference type="Google" id="ProtNLM"/>
    </source>
</evidence>
<evidence type="ECO:0000256" key="5">
    <source>
        <dbReference type="ARBA" id="ARBA00023242"/>
    </source>
</evidence>
<dbReference type="InterPro" id="IPR050142">
    <property type="entry name" value="MADS-box/MEF2_TF"/>
</dbReference>
<dbReference type="GO" id="GO:0005634">
    <property type="term" value="C:nucleus"/>
    <property type="evidence" value="ECO:0007669"/>
    <property type="project" value="UniProtKB-SubCell"/>
</dbReference>
<feature type="domain" description="K-box" evidence="8">
    <location>
        <begin position="89"/>
        <end position="181"/>
    </location>
</feature>
<dbReference type="InterPro" id="IPR033896">
    <property type="entry name" value="MEF2-like_N"/>
</dbReference>
<gene>
    <name evidence="9" type="ORF">C1H46_001582</name>
</gene>
<name>A0A540NPH2_MALBA</name>
<dbReference type="AlphaFoldDB" id="A0A540NPH2"/>
<evidence type="ECO:0000259" key="8">
    <source>
        <dbReference type="PROSITE" id="PS51297"/>
    </source>
</evidence>
<keyword evidence="6" id="KW-0175">Coiled coil</keyword>
<dbReference type="GO" id="GO:0045944">
    <property type="term" value="P:positive regulation of transcription by RNA polymerase II"/>
    <property type="evidence" value="ECO:0007669"/>
    <property type="project" value="InterPro"/>
</dbReference>
<dbReference type="InterPro" id="IPR036879">
    <property type="entry name" value="TF_MADSbox_sf"/>
</dbReference>
<evidence type="ECO:0000313" key="10">
    <source>
        <dbReference type="Proteomes" id="UP000315295"/>
    </source>
</evidence>
<dbReference type="EMBL" id="VIEB01000015">
    <property type="protein sequence ID" value="TQE12936.1"/>
    <property type="molecule type" value="Genomic_DNA"/>
</dbReference>
<dbReference type="PROSITE" id="PS51297">
    <property type="entry name" value="K_BOX"/>
    <property type="match status" value="1"/>
</dbReference>
<dbReference type="Pfam" id="PF01486">
    <property type="entry name" value="K-box"/>
    <property type="match status" value="1"/>
</dbReference>
<dbReference type="CDD" id="cd00265">
    <property type="entry name" value="MADS_MEF2_like"/>
    <property type="match status" value="1"/>
</dbReference>
<dbReference type="Gene3D" id="3.40.1810.10">
    <property type="entry name" value="Transcription factor, MADS-box"/>
    <property type="match status" value="1"/>
</dbReference>
<dbReference type="PROSITE" id="PS50066">
    <property type="entry name" value="MADS_BOX_2"/>
    <property type="match status" value="1"/>
</dbReference>
<dbReference type="GO" id="GO:0000977">
    <property type="term" value="F:RNA polymerase II transcription regulatory region sequence-specific DNA binding"/>
    <property type="evidence" value="ECO:0007669"/>
    <property type="project" value="InterPro"/>
</dbReference>
<dbReference type="SUPFAM" id="SSF55455">
    <property type="entry name" value="SRF-like"/>
    <property type="match status" value="1"/>
</dbReference>
<evidence type="ECO:0000256" key="3">
    <source>
        <dbReference type="ARBA" id="ARBA00023125"/>
    </source>
</evidence>
<dbReference type="InterPro" id="IPR002100">
    <property type="entry name" value="TF_MADSbox"/>
</dbReference>
<evidence type="ECO:0000256" key="1">
    <source>
        <dbReference type="ARBA" id="ARBA00004123"/>
    </source>
</evidence>
<accession>A0A540NPH2</accession>
<protein>
    <recommendedName>
        <fullName evidence="11">MADS-box domain-containing protein</fullName>
    </recommendedName>
</protein>
<keyword evidence="10" id="KW-1185">Reference proteome</keyword>
<dbReference type="Proteomes" id="UP000315295">
    <property type="component" value="Unassembled WGS sequence"/>
</dbReference>
<comment type="subcellular location">
    <subcellularLocation>
        <location evidence="1">Nucleus</location>
    </subcellularLocation>
</comment>
<dbReference type="GO" id="GO:0046983">
    <property type="term" value="F:protein dimerization activity"/>
    <property type="evidence" value="ECO:0007669"/>
    <property type="project" value="InterPro"/>
</dbReference>
<sequence>MGRGKVELKRIENPTSRQVTFSKRRNGLLKKAFELSILCDAEVALIIFSPSGKAYQFASHDITRTISTYRREGGLPESNNSSFLRARTMEYWRNENEELRRSIGNLEMRLMNLAGEELSTLGVQELKQLERQLKTGVERIRSKMRRIISENVSLLKRKHKASQEENTHLLKRIKLHELNFADASCSTTTVGANACISAFPRPTHRQRGSISLCNRGSTKSSGRLIPILPRAHLGSRLRFFL</sequence>
<dbReference type="Pfam" id="PF00319">
    <property type="entry name" value="SRF-TF"/>
    <property type="match status" value="1"/>
</dbReference>